<dbReference type="OrthoDB" id="1919869at2759"/>
<name>A0A388L497_CHABU</name>
<comment type="similarity">
    <text evidence="2">Belongs to the Orai family.</text>
</comment>
<gene>
    <name evidence="8" type="primary">ORAI1</name>
    <name evidence="8" type="ORF">CBR_g23457</name>
</gene>
<dbReference type="GO" id="GO:0016020">
    <property type="term" value="C:membrane"/>
    <property type="evidence" value="ECO:0007669"/>
    <property type="project" value="UniProtKB-SubCell"/>
</dbReference>
<evidence type="ECO:0000256" key="2">
    <source>
        <dbReference type="ARBA" id="ARBA00008062"/>
    </source>
</evidence>
<accession>A0A388L497</accession>
<evidence type="ECO:0000256" key="5">
    <source>
        <dbReference type="ARBA" id="ARBA00023136"/>
    </source>
</evidence>
<dbReference type="EMBL" id="BFEA01000260">
    <property type="protein sequence ID" value="GBG77131.1"/>
    <property type="molecule type" value="Genomic_DNA"/>
</dbReference>
<dbReference type="Gene3D" id="1.20.140.140">
    <property type="entry name" value="Calcium release-activated calcium channel protein Orai"/>
    <property type="match status" value="1"/>
</dbReference>
<evidence type="ECO:0000313" key="9">
    <source>
        <dbReference type="Proteomes" id="UP000265515"/>
    </source>
</evidence>
<feature type="region of interest" description="Disordered" evidence="6">
    <location>
        <begin position="1"/>
        <end position="95"/>
    </location>
</feature>
<evidence type="ECO:0000256" key="7">
    <source>
        <dbReference type="SAM" id="Phobius"/>
    </source>
</evidence>
<comment type="caution">
    <text evidence="8">The sequence shown here is derived from an EMBL/GenBank/DDBJ whole genome shotgun (WGS) entry which is preliminary data.</text>
</comment>
<dbReference type="Gramene" id="GBG77131">
    <property type="protein sequence ID" value="GBG77131"/>
    <property type="gene ID" value="CBR_g23457"/>
</dbReference>
<dbReference type="Proteomes" id="UP000265515">
    <property type="component" value="Unassembled WGS sequence"/>
</dbReference>
<proteinExistence type="inferred from homology"/>
<feature type="transmembrane region" description="Helical" evidence="7">
    <location>
        <begin position="238"/>
        <end position="259"/>
    </location>
</feature>
<sequence>MVEQHGEELAEKGEDEEEEGGGGGAGVGESGRERGGGGGGWQKIGGGGGRAGVCHRRGRGEGVGAGVRAGQRAGGRGRGGGGGGGGGGRRGKGGRGMAEAVRSAEVATSAANACTSRMARAEEQEHHAQRQQWRQEEAVTCRADERECLLKGKDFLSSKKMWREEVIAQRNVDNARWLWLRSAEKNRRDVEERSEHLRGVSGLAGIVTNFTMTTPVEFRFDHLIVHSGLITAYGGSTAIVSAMMTQAVILCVFLLGCVLKVGKTYVKEAEEEEFMANCLAFVENQRTQSDVDDHLLHAAEGVLQAVSPGTRTGTTATGVLQPVSPGTRTGTTVRRVLQPVLPGTSRRNTVMPPLRPEAAVIVGRPWGPRSTFERFWSMRLEDQWELAFALFALGVFFFLFTILFMFWIKLHDLLMTCLLVSFVVLAVAIPAFIYAYFTWGPYLLWTPNFDQSSAPPSLEARGCLQRAGLPFAWHLHSSHPPAIPDRPAVHIDVADEAISDPESSVAGFSSGASSSISP</sequence>
<keyword evidence="9" id="KW-1185">Reference proteome</keyword>
<dbReference type="InterPro" id="IPR012446">
    <property type="entry name" value="CRAC_channel"/>
</dbReference>
<dbReference type="InterPro" id="IPR038350">
    <property type="entry name" value="Orai_sf"/>
</dbReference>
<keyword evidence="5 7" id="KW-0472">Membrane</keyword>
<dbReference type="Pfam" id="PF07856">
    <property type="entry name" value="Orai-1"/>
    <property type="match status" value="1"/>
</dbReference>
<feature type="compositionally biased region" description="Gly residues" evidence="6">
    <location>
        <begin position="61"/>
        <end position="88"/>
    </location>
</feature>
<evidence type="ECO:0000313" key="8">
    <source>
        <dbReference type="EMBL" id="GBG77131.1"/>
    </source>
</evidence>
<evidence type="ECO:0000256" key="6">
    <source>
        <dbReference type="SAM" id="MobiDB-lite"/>
    </source>
</evidence>
<evidence type="ECO:0000256" key="3">
    <source>
        <dbReference type="ARBA" id="ARBA00022692"/>
    </source>
</evidence>
<organism evidence="8 9">
    <name type="scientific">Chara braunii</name>
    <name type="common">Braun's stonewort</name>
    <dbReference type="NCBI Taxonomy" id="69332"/>
    <lineage>
        <taxon>Eukaryota</taxon>
        <taxon>Viridiplantae</taxon>
        <taxon>Streptophyta</taxon>
        <taxon>Charophyceae</taxon>
        <taxon>Charales</taxon>
        <taxon>Characeae</taxon>
        <taxon>Chara</taxon>
    </lineage>
</organism>
<keyword evidence="3 7" id="KW-0812">Transmembrane</keyword>
<reference evidence="8 9" key="1">
    <citation type="journal article" date="2018" name="Cell">
        <title>The Chara Genome: Secondary Complexity and Implications for Plant Terrestrialization.</title>
        <authorList>
            <person name="Nishiyama T."/>
            <person name="Sakayama H."/>
            <person name="Vries J.D."/>
            <person name="Buschmann H."/>
            <person name="Saint-Marcoux D."/>
            <person name="Ullrich K.K."/>
            <person name="Haas F.B."/>
            <person name="Vanderstraeten L."/>
            <person name="Becker D."/>
            <person name="Lang D."/>
            <person name="Vosolsobe S."/>
            <person name="Rombauts S."/>
            <person name="Wilhelmsson P.K.I."/>
            <person name="Janitza P."/>
            <person name="Kern R."/>
            <person name="Heyl A."/>
            <person name="Rumpler F."/>
            <person name="Villalobos L.I.A.C."/>
            <person name="Clay J.M."/>
            <person name="Skokan R."/>
            <person name="Toyoda A."/>
            <person name="Suzuki Y."/>
            <person name="Kagoshima H."/>
            <person name="Schijlen E."/>
            <person name="Tajeshwar N."/>
            <person name="Catarino B."/>
            <person name="Hetherington A.J."/>
            <person name="Saltykova A."/>
            <person name="Bonnot C."/>
            <person name="Breuninger H."/>
            <person name="Symeonidi A."/>
            <person name="Radhakrishnan G.V."/>
            <person name="Van Nieuwerburgh F."/>
            <person name="Deforce D."/>
            <person name="Chang C."/>
            <person name="Karol K.G."/>
            <person name="Hedrich R."/>
            <person name="Ulvskov P."/>
            <person name="Glockner G."/>
            <person name="Delwiche C.F."/>
            <person name="Petrasek J."/>
            <person name="Van de Peer Y."/>
            <person name="Friml J."/>
            <person name="Beilby M."/>
            <person name="Dolan L."/>
            <person name="Kohara Y."/>
            <person name="Sugano S."/>
            <person name="Fujiyama A."/>
            <person name="Delaux P.-M."/>
            <person name="Quint M."/>
            <person name="TheiBen G."/>
            <person name="Hagemann M."/>
            <person name="Harholt J."/>
            <person name="Dunand C."/>
            <person name="Zachgo S."/>
            <person name="Langdale J."/>
            <person name="Maumus F."/>
            <person name="Straeten D.V.D."/>
            <person name="Gould S.B."/>
            <person name="Rensing S.A."/>
        </authorList>
    </citation>
    <scope>NUCLEOTIDE SEQUENCE [LARGE SCALE GENOMIC DNA]</scope>
    <source>
        <strain evidence="8 9">S276</strain>
    </source>
</reference>
<comment type="subcellular location">
    <subcellularLocation>
        <location evidence="1">Membrane</location>
        <topology evidence="1">Multi-pass membrane protein</topology>
    </subcellularLocation>
</comment>
<protein>
    <submittedName>
        <fullName evidence="8">Uncharacterized protein</fullName>
    </submittedName>
</protein>
<keyword evidence="4 7" id="KW-1133">Transmembrane helix</keyword>
<feature type="compositionally biased region" description="Basic and acidic residues" evidence="6">
    <location>
        <begin position="1"/>
        <end position="12"/>
    </location>
</feature>
<feature type="transmembrane region" description="Helical" evidence="7">
    <location>
        <begin position="413"/>
        <end position="437"/>
    </location>
</feature>
<dbReference type="STRING" id="69332.A0A388L497"/>
<dbReference type="AlphaFoldDB" id="A0A388L497"/>
<evidence type="ECO:0000256" key="4">
    <source>
        <dbReference type="ARBA" id="ARBA00022989"/>
    </source>
</evidence>
<feature type="compositionally biased region" description="Gly residues" evidence="6">
    <location>
        <begin position="36"/>
        <end position="51"/>
    </location>
</feature>
<evidence type="ECO:0000256" key="1">
    <source>
        <dbReference type="ARBA" id="ARBA00004141"/>
    </source>
</evidence>
<feature type="transmembrane region" description="Helical" evidence="7">
    <location>
        <begin position="386"/>
        <end position="407"/>
    </location>
</feature>